<evidence type="ECO:0000256" key="1">
    <source>
        <dbReference type="SAM" id="MobiDB-lite"/>
    </source>
</evidence>
<feature type="compositionally biased region" description="Basic and acidic residues" evidence="1">
    <location>
        <begin position="41"/>
        <end position="58"/>
    </location>
</feature>
<dbReference type="EMBL" id="ASPP01005487">
    <property type="protein sequence ID" value="ETO30419.1"/>
    <property type="molecule type" value="Genomic_DNA"/>
</dbReference>
<organism evidence="2 3">
    <name type="scientific">Reticulomyxa filosa</name>
    <dbReference type="NCBI Taxonomy" id="46433"/>
    <lineage>
        <taxon>Eukaryota</taxon>
        <taxon>Sar</taxon>
        <taxon>Rhizaria</taxon>
        <taxon>Retaria</taxon>
        <taxon>Foraminifera</taxon>
        <taxon>Monothalamids</taxon>
        <taxon>Reticulomyxidae</taxon>
        <taxon>Reticulomyxa</taxon>
    </lineage>
</organism>
<name>X6NX74_RETFI</name>
<dbReference type="Proteomes" id="UP000023152">
    <property type="component" value="Unassembled WGS sequence"/>
</dbReference>
<feature type="compositionally biased region" description="Polar residues" evidence="1">
    <location>
        <begin position="19"/>
        <end position="28"/>
    </location>
</feature>
<proteinExistence type="predicted"/>
<comment type="caution">
    <text evidence="2">The sequence shown here is derived from an EMBL/GenBank/DDBJ whole genome shotgun (WGS) entry which is preliminary data.</text>
</comment>
<evidence type="ECO:0000313" key="3">
    <source>
        <dbReference type="Proteomes" id="UP000023152"/>
    </source>
</evidence>
<sequence length="160" mass="17577">MLKKAAERSHARGRAKSPLPSNRSQSIPVKNKGTGAANEQKPIKPDARSVSATKRDTPNKLTIGLSTVTGNVDMSFEIPKDATPKQTIDFITSCLNTITTLPKARADLLDKYKHLIAEDEKMSPDDVKYAIDQFKISMQAQVLGEGKGYIYMICILLSEL</sequence>
<dbReference type="AlphaFoldDB" id="X6NX74"/>
<reference evidence="2 3" key="1">
    <citation type="journal article" date="2013" name="Curr. Biol.">
        <title>The Genome of the Foraminiferan Reticulomyxa filosa.</title>
        <authorList>
            <person name="Glockner G."/>
            <person name="Hulsmann N."/>
            <person name="Schleicher M."/>
            <person name="Noegel A.A."/>
            <person name="Eichinger L."/>
            <person name="Gallinger C."/>
            <person name="Pawlowski J."/>
            <person name="Sierra R."/>
            <person name="Euteneuer U."/>
            <person name="Pillet L."/>
            <person name="Moustafa A."/>
            <person name="Platzer M."/>
            <person name="Groth M."/>
            <person name="Szafranski K."/>
            <person name="Schliwa M."/>
        </authorList>
    </citation>
    <scope>NUCLEOTIDE SEQUENCE [LARGE SCALE GENOMIC DNA]</scope>
</reference>
<accession>X6NX74</accession>
<feature type="region of interest" description="Disordered" evidence="1">
    <location>
        <begin position="1"/>
        <end position="62"/>
    </location>
</feature>
<protein>
    <submittedName>
        <fullName evidence="2">Uncharacterized protein</fullName>
    </submittedName>
</protein>
<evidence type="ECO:0000313" key="2">
    <source>
        <dbReference type="EMBL" id="ETO30419.1"/>
    </source>
</evidence>
<keyword evidence="3" id="KW-1185">Reference proteome</keyword>
<gene>
    <name evidence="2" type="ORF">RFI_06703</name>
</gene>
<feature type="compositionally biased region" description="Basic and acidic residues" evidence="1">
    <location>
        <begin position="1"/>
        <end position="10"/>
    </location>
</feature>